<feature type="compositionally biased region" description="Pro residues" evidence="1">
    <location>
        <begin position="10"/>
        <end position="20"/>
    </location>
</feature>
<name>A0A0C9UTH5_SPHS4</name>
<dbReference type="EMBL" id="KN837305">
    <property type="protein sequence ID" value="KIJ28455.1"/>
    <property type="molecule type" value="Genomic_DNA"/>
</dbReference>
<sequence>MSSRLATGSPIPPIPVPPSAPTNNGTCSLPRKRKAQEIEDPQWGLPEYKKVCFDATDGGTSQQQIDGPTSHMLPHAYPATPSMSAPVIPQDTPPTTKSPIDTPVDHDKPNVIFPEEGNTASRTRPSVYLQGCCPACFGGKKPQLSRSE</sequence>
<protein>
    <submittedName>
        <fullName evidence="2">Uncharacterized protein</fullName>
    </submittedName>
</protein>
<organism evidence="2 3">
    <name type="scientific">Sphaerobolus stellatus (strain SS14)</name>
    <dbReference type="NCBI Taxonomy" id="990650"/>
    <lineage>
        <taxon>Eukaryota</taxon>
        <taxon>Fungi</taxon>
        <taxon>Dikarya</taxon>
        <taxon>Basidiomycota</taxon>
        <taxon>Agaricomycotina</taxon>
        <taxon>Agaricomycetes</taxon>
        <taxon>Phallomycetidae</taxon>
        <taxon>Geastrales</taxon>
        <taxon>Sphaerobolaceae</taxon>
        <taxon>Sphaerobolus</taxon>
    </lineage>
</organism>
<reference evidence="2 3" key="1">
    <citation type="submission" date="2014-06" db="EMBL/GenBank/DDBJ databases">
        <title>Evolutionary Origins and Diversification of the Mycorrhizal Mutualists.</title>
        <authorList>
            <consortium name="DOE Joint Genome Institute"/>
            <consortium name="Mycorrhizal Genomics Consortium"/>
            <person name="Kohler A."/>
            <person name="Kuo A."/>
            <person name="Nagy L.G."/>
            <person name="Floudas D."/>
            <person name="Copeland A."/>
            <person name="Barry K.W."/>
            <person name="Cichocki N."/>
            <person name="Veneault-Fourrey C."/>
            <person name="LaButti K."/>
            <person name="Lindquist E.A."/>
            <person name="Lipzen A."/>
            <person name="Lundell T."/>
            <person name="Morin E."/>
            <person name="Murat C."/>
            <person name="Riley R."/>
            <person name="Ohm R."/>
            <person name="Sun H."/>
            <person name="Tunlid A."/>
            <person name="Henrissat B."/>
            <person name="Grigoriev I.V."/>
            <person name="Hibbett D.S."/>
            <person name="Martin F."/>
        </authorList>
    </citation>
    <scope>NUCLEOTIDE SEQUENCE [LARGE SCALE GENOMIC DNA]</scope>
    <source>
        <strain evidence="2 3">SS14</strain>
    </source>
</reference>
<accession>A0A0C9UTH5</accession>
<evidence type="ECO:0000313" key="2">
    <source>
        <dbReference type="EMBL" id="KIJ28455.1"/>
    </source>
</evidence>
<keyword evidence="3" id="KW-1185">Reference proteome</keyword>
<feature type="compositionally biased region" description="Polar residues" evidence="1">
    <location>
        <begin position="58"/>
        <end position="67"/>
    </location>
</feature>
<dbReference type="HOGENOM" id="CLU_1759953_0_0_1"/>
<feature type="region of interest" description="Disordered" evidence="1">
    <location>
        <begin position="54"/>
        <end position="122"/>
    </location>
</feature>
<gene>
    <name evidence="2" type="ORF">M422DRAFT_54599</name>
</gene>
<feature type="region of interest" description="Disordered" evidence="1">
    <location>
        <begin position="1"/>
        <end position="41"/>
    </location>
</feature>
<dbReference type="AlphaFoldDB" id="A0A0C9UTH5"/>
<proteinExistence type="predicted"/>
<evidence type="ECO:0000256" key="1">
    <source>
        <dbReference type="SAM" id="MobiDB-lite"/>
    </source>
</evidence>
<dbReference type="Proteomes" id="UP000054279">
    <property type="component" value="Unassembled WGS sequence"/>
</dbReference>
<evidence type="ECO:0000313" key="3">
    <source>
        <dbReference type="Proteomes" id="UP000054279"/>
    </source>
</evidence>